<name>A0A223P1E2_9SPHI</name>
<dbReference type="Pfam" id="PF00905">
    <property type="entry name" value="Transpeptidase"/>
    <property type="match status" value="1"/>
</dbReference>
<dbReference type="InterPro" id="IPR001460">
    <property type="entry name" value="PCN-bd_Tpept"/>
</dbReference>
<evidence type="ECO:0000313" key="7">
    <source>
        <dbReference type="Proteomes" id="UP000215002"/>
    </source>
</evidence>
<dbReference type="Pfam" id="PF03793">
    <property type="entry name" value="PASTA"/>
    <property type="match status" value="1"/>
</dbReference>
<feature type="transmembrane region" description="Helical" evidence="4">
    <location>
        <begin position="7"/>
        <end position="30"/>
    </location>
</feature>
<dbReference type="Proteomes" id="UP000215002">
    <property type="component" value="Chromosome"/>
</dbReference>
<keyword evidence="2" id="KW-0645">Protease</keyword>
<feature type="domain" description="PASTA" evidence="5">
    <location>
        <begin position="644"/>
        <end position="704"/>
    </location>
</feature>
<dbReference type="Pfam" id="PF03717">
    <property type="entry name" value="PBP_dimer"/>
    <property type="match status" value="1"/>
</dbReference>
<dbReference type="PANTHER" id="PTHR30627:SF1">
    <property type="entry name" value="PEPTIDOGLYCAN D,D-TRANSPEPTIDASE FTSI"/>
    <property type="match status" value="1"/>
</dbReference>
<dbReference type="GO" id="GO:0008658">
    <property type="term" value="F:penicillin binding"/>
    <property type="evidence" value="ECO:0007669"/>
    <property type="project" value="InterPro"/>
</dbReference>
<dbReference type="SUPFAM" id="SSF56601">
    <property type="entry name" value="beta-lactamase/transpeptidase-like"/>
    <property type="match status" value="1"/>
</dbReference>
<dbReference type="Gene3D" id="3.90.1310.10">
    <property type="entry name" value="Penicillin-binding protein 2a (Domain 2)"/>
    <property type="match status" value="1"/>
</dbReference>
<gene>
    <name evidence="6" type="ORF">MuYL_4021</name>
</gene>
<dbReference type="AlphaFoldDB" id="A0A223P1E2"/>
<dbReference type="PANTHER" id="PTHR30627">
    <property type="entry name" value="PEPTIDOGLYCAN D,D-TRANSPEPTIDASE"/>
    <property type="match status" value="1"/>
</dbReference>
<dbReference type="InterPro" id="IPR050515">
    <property type="entry name" value="Beta-lactam/transpept"/>
</dbReference>
<keyword evidence="2" id="KW-0121">Carboxypeptidase</keyword>
<evidence type="ECO:0000313" key="6">
    <source>
        <dbReference type="EMBL" id="ASU35906.1"/>
    </source>
</evidence>
<keyword evidence="3 4" id="KW-0472">Membrane</keyword>
<protein>
    <submittedName>
        <fullName evidence="6">Cell division protein</fullName>
    </submittedName>
</protein>
<evidence type="ECO:0000256" key="4">
    <source>
        <dbReference type="SAM" id="Phobius"/>
    </source>
</evidence>
<keyword evidence="6" id="KW-0132">Cell division</keyword>
<accession>A0A223P1E2</accession>
<dbReference type="EMBL" id="CP022743">
    <property type="protein sequence ID" value="ASU35906.1"/>
    <property type="molecule type" value="Genomic_DNA"/>
</dbReference>
<dbReference type="GO" id="GO:0004180">
    <property type="term" value="F:carboxypeptidase activity"/>
    <property type="evidence" value="ECO:0007669"/>
    <property type="project" value="UniProtKB-KW"/>
</dbReference>
<dbReference type="SUPFAM" id="SSF56519">
    <property type="entry name" value="Penicillin binding protein dimerisation domain"/>
    <property type="match status" value="1"/>
</dbReference>
<keyword evidence="4" id="KW-0812">Transmembrane</keyword>
<evidence type="ECO:0000256" key="2">
    <source>
        <dbReference type="ARBA" id="ARBA00022645"/>
    </source>
</evidence>
<dbReference type="InterPro" id="IPR005311">
    <property type="entry name" value="PBP_dimer"/>
</dbReference>
<dbReference type="PROSITE" id="PS51178">
    <property type="entry name" value="PASTA"/>
    <property type="match status" value="1"/>
</dbReference>
<dbReference type="RefSeq" id="WP_094572002.1">
    <property type="nucleotide sequence ID" value="NZ_CP022743.1"/>
</dbReference>
<dbReference type="Gene3D" id="3.30.450.330">
    <property type="match status" value="1"/>
</dbReference>
<dbReference type="GO" id="GO:0005886">
    <property type="term" value="C:plasma membrane"/>
    <property type="evidence" value="ECO:0007669"/>
    <property type="project" value="TreeGrafter"/>
</dbReference>
<dbReference type="Gene3D" id="3.40.710.10">
    <property type="entry name" value="DD-peptidase/beta-lactamase superfamily"/>
    <property type="match status" value="1"/>
</dbReference>
<keyword evidence="7" id="KW-1185">Reference proteome</keyword>
<keyword evidence="6" id="KW-0131">Cell cycle</keyword>
<organism evidence="6 7">
    <name type="scientific">Mucilaginibacter xinganensis</name>
    <dbReference type="NCBI Taxonomy" id="1234841"/>
    <lineage>
        <taxon>Bacteria</taxon>
        <taxon>Pseudomonadati</taxon>
        <taxon>Bacteroidota</taxon>
        <taxon>Sphingobacteriia</taxon>
        <taxon>Sphingobacteriales</taxon>
        <taxon>Sphingobacteriaceae</taxon>
        <taxon>Mucilaginibacter</taxon>
    </lineage>
</organism>
<comment type="subcellular location">
    <subcellularLocation>
        <location evidence="1">Membrane</location>
    </subcellularLocation>
</comment>
<sequence length="704" mass="77527">MSIRRNILLRVYLAFGLILLFAGAVVIQLFRVQFVQGDKWKKMASTLSTRYQTVEAARGNIFANDMSLLATSVPEYELHMDMFAPGIADDQDFNENVDSLAIKFSQLYSDKPAREYSRMLRDARKDGSRYQLIRRKVTHRELTQIRKFPIFRMGKYKGGLIVLEQNRRVLPFRSLAARTIGYKNENVKNAVGLEGAYASYINGESGKRLMQRMAGGTWMPVNNGEDEVEPKEGADIISTIDVNFQDVAQDALKAQLEKTEADHGCVVLMEVATGEIRAIANFTRTKDGNYEEKLNYAISNAADPGSTFKLATYMALFDQHKIDTNTIVNAENGRYKFPKGPTITDAEAGNYEMTAKKAFEESSNVAAAKFAVRYYNDNPKEFTDKLYSYHLNEKLGLQIQGEGAPVVKNPKSRSWNKYYTLPEMAYGYEMKITPLQMLTLYNAVANNGKMIAPLLVKEIRRLGNTVEQFQARVINEKVCSDATLGKVKSLLEGVVSEGTGKNVIKNPLYKVAGKTGTAQIANGSAGYGVKKTYQASFCGYFPADKPKYSMIVVINHPTKGDYLAAKVAGPVFRQIADRVYASDLNMSPAGPVHYVGNSNLPQIKKGNVKALKQVYTKLGVKPLYAANNAAANGVDTSNGIAFEDVSYKSGVVPEVKGMGLSDALYALGNAGYKVVARGSGVVANQSVTAGSITPKGSKIIIELR</sequence>
<proteinExistence type="predicted"/>
<dbReference type="KEGG" id="muc:MuYL_4021"/>
<evidence type="ECO:0000256" key="1">
    <source>
        <dbReference type="ARBA" id="ARBA00004370"/>
    </source>
</evidence>
<reference evidence="6 7" key="1">
    <citation type="submission" date="2017-08" db="EMBL/GenBank/DDBJ databases">
        <title>Complete genome sequence of Mucilaginibacter sp. strain BJC16-A31.</title>
        <authorList>
            <consortium name="Henan University of Science and Technology"/>
            <person name="You X."/>
        </authorList>
    </citation>
    <scope>NUCLEOTIDE SEQUENCE [LARGE SCALE GENOMIC DNA]</scope>
    <source>
        <strain evidence="6 7">BJC16-A31</strain>
    </source>
</reference>
<dbReference type="GO" id="GO:0071555">
    <property type="term" value="P:cell wall organization"/>
    <property type="evidence" value="ECO:0007669"/>
    <property type="project" value="TreeGrafter"/>
</dbReference>
<evidence type="ECO:0000259" key="5">
    <source>
        <dbReference type="PROSITE" id="PS51178"/>
    </source>
</evidence>
<dbReference type="InterPro" id="IPR012338">
    <property type="entry name" value="Beta-lactam/transpept-like"/>
</dbReference>
<dbReference type="InterPro" id="IPR036138">
    <property type="entry name" value="PBP_dimer_sf"/>
</dbReference>
<dbReference type="SUPFAM" id="SSF54184">
    <property type="entry name" value="Penicillin-binding protein 2x (pbp-2x), c-terminal domain"/>
    <property type="match status" value="1"/>
</dbReference>
<dbReference type="InterPro" id="IPR005543">
    <property type="entry name" value="PASTA_dom"/>
</dbReference>
<evidence type="ECO:0000256" key="3">
    <source>
        <dbReference type="ARBA" id="ARBA00023136"/>
    </source>
</evidence>
<keyword evidence="4" id="KW-1133">Transmembrane helix</keyword>
<dbReference type="GO" id="GO:0051301">
    <property type="term" value="P:cell division"/>
    <property type="evidence" value="ECO:0007669"/>
    <property type="project" value="UniProtKB-KW"/>
</dbReference>
<dbReference type="OrthoDB" id="9804124at2"/>
<keyword evidence="2" id="KW-0378">Hydrolase</keyword>
<dbReference type="CDD" id="cd06575">
    <property type="entry name" value="PASTA_Pbp2x-like_2"/>
    <property type="match status" value="1"/>
</dbReference>